<name>A0A229SYD3_9PSEU</name>
<dbReference type="InterPro" id="IPR010982">
    <property type="entry name" value="Lambda_DNA-bd_dom_sf"/>
</dbReference>
<evidence type="ECO:0000313" key="3">
    <source>
        <dbReference type="EMBL" id="OXM63780.1"/>
    </source>
</evidence>
<sequence>MLLRWPSPLSSGAPSLPIGRPEVARAPSSSPDDNELRRQLGLKVRILRRRAGLTQTELAERIKYHQTVISRLEKGYNLSASVLEKVLTALGATPAEEAELRRMNAVNERGREERDRHLIESGAPWFRRILRYEPSATAILSWTGERLKGLLQAESYMIAQFAEHDVDDIANAVTERAARTIRAFTENPGCRYEFLISESAVERLVQCETVNKYVAVDQLKHLLALSDRNPNIDVRVVPYAHRLHVNPDFTIMEFAEPEPPLGYSDLLRTLVTTDPGGLDIDHLYECWNRLRESALGTEQTREVLEKALDRCQGSP</sequence>
<proteinExistence type="predicted"/>
<evidence type="ECO:0000256" key="1">
    <source>
        <dbReference type="SAM" id="MobiDB-lite"/>
    </source>
</evidence>
<dbReference type="AlphaFoldDB" id="A0A229SYD3"/>
<comment type="caution">
    <text evidence="3">The sequence shown here is derived from an EMBL/GenBank/DDBJ whole genome shotgun (WGS) entry which is preliminary data.</text>
</comment>
<dbReference type="GO" id="GO:0003677">
    <property type="term" value="F:DNA binding"/>
    <property type="evidence" value="ECO:0007669"/>
    <property type="project" value="InterPro"/>
</dbReference>
<dbReference type="SMART" id="SM00530">
    <property type="entry name" value="HTH_XRE"/>
    <property type="match status" value="1"/>
</dbReference>
<accession>A0A229SYD3</accession>
<protein>
    <recommendedName>
        <fullName evidence="2">HTH cro/C1-type domain-containing protein</fullName>
    </recommendedName>
</protein>
<dbReference type="Proteomes" id="UP000215199">
    <property type="component" value="Unassembled WGS sequence"/>
</dbReference>
<dbReference type="InterPro" id="IPR001387">
    <property type="entry name" value="Cro/C1-type_HTH"/>
</dbReference>
<dbReference type="Gene3D" id="1.10.260.40">
    <property type="entry name" value="lambda repressor-like DNA-binding domains"/>
    <property type="match status" value="1"/>
</dbReference>
<dbReference type="InterPro" id="IPR043917">
    <property type="entry name" value="DUF5753"/>
</dbReference>
<keyword evidence="4" id="KW-1185">Reference proteome</keyword>
<dbReference type="Pfam" id="PF13560">
    <property type="entry name" value="HTH_31"/>
    <property type="match status" value="1"/>
</dbReference>
<reference evidence="4" key="1">
    <citation type="submission" date="2017-07" db="EMBL/GenBank/DDBJ databases">
        <title>Comparative genome mining reveals phylogenetic distribution patterns of secondary metabolites in Amycolatopsis.</title>
        <authorList>
            <person name="Adamek M."/>
            <person name="Alanjary M."/>
            <person name="Sales-Ortells H."/>
            <person name="Goodfellow M."/>
            <person name="Bull A.T."/>
            <person name="Kalinowski J."/>
            <person name="Ziemert N."/>
        </authorList>
    </citation>
    <scope>NUCLEOTIDE SEQUENCE [LARGE SCALE GENOMIC DNA]</scope>
    <source>
        <strain evidence="4">H5</strain>
    </source>
</reference>
<dbReference type="Pfam" id="PF19054">
    <property type="entry name" value="DUF5753"/>
    <property type="match status" value="1"/>
</dbReference>
<feature type="compositionally biased region" description="Low complexity" evidence="1">
    <location>
        <begin position="1"/>
        <end position="17"/>
    </location>
</feature>
<gene>
    <name evidence="3" type="ORF">CF165_28985</name>
</gene>
<dbReference type="SUPFAM" id="SSF47413">
    <property type="entry name" value="lambda repressor-like DNA-binding domains"/>
    <property type="match status" value="1"/>
</dbReference>
<feature type="domain" description="HTH cro/C1-type" evidence="2">
    <location>
        <begin position="44"/>
        <end position="98"/>
    </location>
</feature>
<evidence type="ECO:0000259" key="2">
    <source>
        <dbReference type="PROSITE" id="PS50943"/>
    </source>
</evidence>
<dbReference type="EMBL" id="NMUL01000031">
    <property type="protein sequence ID" value="OXM63780.1"/>
    <property type="molecule type" value="Genomic_DNA"/>
</dbReference>
<evidence type="ECO:0000313" key="4">
    <source>
        <dbReference type="Proteomes" id="UP000215199"/>
    </source>
</evidence>
<organism evidence="3 4">
    <name type="scientific">Amycolatopsis vastitatis</name>
    <dbReference type="NCBI Taxonomy" id="1905142"/>
    <lineage>
        <taxon>Bacteria</taxon>
        <taxon>Bacillati</taxon>
        <taxon>Actinomycetota</taxon>
        <taxon>Actinomycetes</taxon>
        <taxon>Pseudonocardiales</taxon>
        <taxon>Pseudonocardiaceae</taxon>
        <taxon>Amycolatopsis</taxon>
    </lineage>
</organism>
<dbReference type="PROSITE" id="PS50943">
    <property type="entry name" value="HTH_CROC1"/>
    <property type="match status" value="1"/>
</dbReference>
<feature type="region of interest" description="Disordered" evidence="1">
    <location>
        <begin position="1"/>
        <end position="35"/>
    </location>
</feature>
<dbReference type="CDD" id="cd00093">
    <property type="entry name" value="HTH_XRE"/>
    <property type="match status" value="1"/>
</dbReference>